<reference evidence="1 2" key="1">
    <citation type="journal article" date="2023" name="J. Hered.">
        <title>Chromosome-level genome of the wood stork (Mycteria americana) provides insight into avian chromosome evolution.</title>
        <authorList>
            <person name="Flamio R. Jr."/>
            <person name="Ramstad K.M."/>
        </authorList>
    </citation>
    <scope>NUCLEOTIDE SEQUENCE [LARGE SCALE GENOMIC DNA]</scope>
    <source>
        <strain evidence="1">JAX WOST 10</strain>
    </source>
</reference>
<name>A0AAN7S6E5_MYCAM</name>
<gene>
    <name evidence="1" type="ORF">QYF61_011368</name>
</gene>
<evidence type="ECO:0000313" key="1">
    <source>
        <dbReference type="EMBL" id="KAK4819768.1"/>
    </source>
</evidence>
<comment type="caution">
    <text evidence="1">The sequence shown here is derived from an EMBL/GenBank/DDBJ whole genome shotgun (WGS) entry which is preliminary data.</text>
</comment>
<keyword evidence="2" id="KW-1185">Reference proteome</keyword>
<organism evidence="1 2">
    <name type="scientific">Mycteria americana</name>
    <name type="common">Wood stork</name>
    <dbReference type="NCBI Taxonomy" id="33587"/>
    <lineage>
        <taxon>Eukaryota</taxon>
        <taxon>Metazoa</taxon>
        <taxon>Chordata</taxon>
        <taxon>Craniata</taxon>
        <taxon>Vertebrata</taxon>
        <taxon>Euteleostomi</taxon>
        <taxon>Archelosauria</taxon>
        <taxon>Archosauria</taxon>
        <taxon>Dinosauria</taxon>
        <taxon>Saurischia</taxon>
        <taxon>Theropoda</taxon>
        <taxon>Coelurosauria</taxon>
        <taxon>Aves</taxon>
        <taxon>Neognathae</taxon>
        <taxon>Neoaves</taxon>
        <taxon>Aequornithes</taxon>
        <taxon>Ciconiiformes</taxon>
        <taxon>Ciconiidae</taxon>
        <taxon>Mycteria</taxon>
    </lineage>
</organism>
<dbReference type="Proteomes" id="UP001333110">
    <property type="component" value="Unassembled WGS sequence"/>
</dbReference>
<dbReference type="EMBL" id="JAUNZN010000006">
    <property type="protein sequence ID" value="KAK4819768.1"/>
    <property type="molecule type" value="Genomic_DNA"/>
</dbReference>
<sequence length="106" mass="12104">MVYLWGNLIGLYSCLRKGHGEGVSDLFSPGSNDSMCGNGSKLHQGRFRLDIRKHFFTESVVKHWNRPFLREVVDALCLSVSKRHLDNALNNMLYLLVSPEVVRQLD</sequence>
<dbReference type="AlphaFoldDB" id="A0AAN7S6E5"/>
<proteinExistence type="predicted"/>
<accession>A0AAN7S6E5</accession>
<protein>
    <submittedName>
        <fullName evidence="1">Uncharacterized protein</fullName>
    </submittedName>
</protein>
<evidence type="ECO:0000313" key="2">
    <source>
        <dbReference type="Proteomes" id="UP001333110"/>
    </source>
</evidence>